<reference evidence="1" key="1">
    <citation type="submission" date="2025-03" db="EMBL/GenBank/DDBJ databases">
        <authorList>
            <consortium name="ELIXIR-Norway"/>
            <consortium name="Elixir Norway"/>
        </authorList>
    </citation>
    <scope>NUCLEOTIDE SEQUENCE</scope>
</reference>
<organism evidence="1 2">
    <name type="scientific">Rangifer tarandus platyrhynchus</name>
    <name type="common">Svalbard reindeer</name>
    <dbReference type="NCBI Taxonomy" id="3082113"/>
    <lineage>
        <taxon>Eukaryota</taxon>
        <taxon>Metazoa</taxon>
        <taxon>Chordata</taxon>
        <taxon>Craniata</taxon>
        <taxon>Vertebrata</taxon>
        <taxon>Euteleostomi</taxon>
        <taxon>Mammalia</taxon>
        <taxon>Eutheria</taxon>
        <taxon>Laurasiatheria</taxon>
        <taxon>Artiodactyla</taxon>
        <taxon>Ruminantia</taxon>
        <taxon>Pecora</taxon>
        <taxon>Cervidae</taxon>
        <taxon>Odocoileinae</taxon>
        <taxon>Rangifer</taxon>
    </lineage>
</organism>
<protein>
    <submittedName>
        <fullName evidence="1">Uncharacterized protein</fullName>
    </submittedName>
</protein>
<proteinExistence type="predicted"/>
<evidence type="ECO:0000313" key="1">
    <source>
        <dbReference type="EMBL" id="CAM9219572.1"/>
    </source>
</evidence>
<dbReference type="Proteomes" id="UP001162501">
    <property type="component" value="Unassembled WGS sequence"/>
</dbReference>
<comment type="caution">
    <text evidence="1">The sequence shown here is derived from an EMBL/GenBank/DDBJ whole genome shotgun (WGS) entry which is preliminary data.</text>
</comment>
<sequence length="166" mass="17475">MQSFISPVTKAILVALFIFAILLILYVILWAREPGAGPAPVGRSSPGLAGQREALAGDRSGGPAPAWGALGPSERLGTLAIGHPLRSGPGFPPTPSPWLAGKPVESAPCALLAFPGTPKRGLPVHLHVISMTRETCLSCMAVPECLQSGSRQKSRQKRRIQTGWRA</sequence>
<dbReference type="EMBL" id="CATOBB020001003">
    <property type="protein sequence ID" value="CAM9219572.1"/>
    <property type="molecule type" value="Genomic_DNA"/>
</dbReference>
<name>A0ACB1KHK3_RANTA</name>
<accession>A0ACB1KHK3</accession>
<evidence type="ECO:0000313" key="2">
    <source>
        <dbReference type="Proteomes" id="UP001162501"/>
    </source>
</evidence>
<gene>
    <name evidence="1" type="ORF">MRATA1EN22A_LOCUS30040</name>
</gene>